<keyword evidence="4" id="KW-0676">Redox-active center</keyword>
<dbReference type="PANTHER" id="PTHR42852:SF6">
    <property type="entry name" value="THIOL:DISULFIDE INTERCHANGE PROTEIN DSBE"/>
    <property type="match status" value="1"/>
</dbReference>
<dbReference type="AlphaFoldDB" id="A0A2X2IWJ7"/>
<dbReference type="EMBL" id="UAUU01000008">
    <property type="protein sequence ID" value="SPZ85694.1"/>
    <property type="molecule type" value="Genomic_DNA"/>
</dbReference>
<dbReference type="InterPro" id="IPR036249">
    <property type="entry name" value="Thioredoxin-like_sf"/>
</dbReference>
<dbReference type="GO" id="GO:0017004">
    <property type="term" value="P:cytochrome complex assembly"/>
    <property type="evidence" value="ECO:0007669"/>
    <property type="project" value="UniProtKB-KW"/>
</dbReference>
<keyword evidence="3" id="KW-1015">Disulfide bond</keyword>
<evidence type="ECO:0000256" key="1">
    <source>
        <dbReference type="ARBA" id="ARBA00004196"/>
    </source>
</evidence>
<dbReference type="SUPFAM" id="SSF52833">
    <property type="entry name" value="Thioredoxin-like"/>
    <property type="match status" value="1"/>
</dbReference>
<dbReference type="PROSITE" id="PS51352">
    <property type="entry name" value="THIOREDOXIN_2"/>
    <property type="match status" value="1"/>
</dbReference>
<dbReference type="CDD" id="cd02966">
    <property type="entry name" value="TlpA_like_family"/>
    <property type="match status" value="1"/>
</dbReference>
<protein>
    <submittedName>
        <fullName evidence="5">Thiol-disulfide oxidoreductase resA</fullName>
    </submittedName>
</protein>
<accession>A0A2X2IWJ7</accession>
<evidence type="ECO:0000313" key="6">
    <source>
        <dbReference type="Proteomes" id="UP000251241"/>
    </source>
</evidence>
<dbReference type="InterPro" id="IPR000866">
    <property type="entry name" value="AhpC/TSA"/>
</dbReference>
<reference evidence="5 6" key="1">
    <citation type="submission" date="2018-06" db="EMBL/GenBank/DDBJ databases">
        <authorList>
            <consortium name="Pathogen Informatics"/>
            <person name="Doyle S."/>
        </authorList>
    </citation>
    <scope>NUCLEOTIDE SEQUENCE [LARGE SCALE GENOMIC DNA]</scope>
    <source>
        <strain evidence="5 6">NCTC11343</strain>
    </source>
</reference>
<comment type="subcellular location">
    <subcellularLocation>
        <location evidence="1">Cell envelope</location>
    </subcellularLocation>
</comment>
<dbReference type="InterPro" id="IPR050553">
    <property type="entry name" value="Thioredoxin_ResA/DsbE_sf"/>
</dbReference>
<proteinExistence type="predicted"/>
<dbReference type="InterPro" id="IPR013766">
    <property type="entry name" value="Thioredoxin_domain"/>
</dbReference>
<dbReference type="RefSeq" id="WP_112374643.1">
    <property type="nucleotide sequence ID" value="NZ_CP069793.1"/>
</dbReference>
<sequence>MKAIYSLPTFVCLLFAWALPLHAQNVIDILEKSKWALEQKEAINYNYRLEINYASENYNNTLEGNTYLDFRTKDNPLGLAFQFSNAKSKIVYNGSESFELNLLDKTSVLKRHPQKSELGHFTFLNLSLLTWKNVLPLIIASADIQKTFVDSPSPICYAIRIGVGQRDIDKLGNVNALTAKRNISYTVLLDKKSYLPVEIIQENDVSKGDYLRTQFSYKDLAEVPVERSWYFSSYSGYKIKDPKVQVSLIRGEIAPKWQLPMVLDSGSIKLDSLQGNYVLLEFWIKNCGYCIEAVPLLNELQLGYADKGVKVIAINAGDREADIQSFLRRNKPVYPSVWDRDGKIGALYGVGGYPQAFLLDKGGRLLFQGAVNSPEMKTVLEQLPRNR</sequence>
<dbReference type="Pfam" id="PF00578">
    <property type="entry name" value="AhpC-TSA"/>
    <property type="match status" value="1"/>
</dbReference>
<keyword evidence="2" id="KW-0201">Cytochrome c-type biogenesis</keyword>
<dbReference type="GO" id="GO:0016209">
    <property type="term" value="F:antioxidant activity"/>
    <property type="evidence" value="ECO:0007669"/>
    <property type="project" value="InterPro"/>
</dbReference>
<dbReference type="GO" id="GO:0030313">
    <property type="term" value="C:cell envelope"/>
    <property type="evidence" value="ECO:0007669"/>
    <property type="project" value="UniProtKB-SubCell"/>
</dbReference>
<evidence type="ECO:0000313" key="5">
    <source>
        <dbReference type="EMBL" id="SPZ85694.1"/>
    </source>
</evidence>
<name>A0A2X2IWJ7_SPHMU</name>
<dbReference type="Gene3D" id="3.40.30.10">
    <property type="entry name" value="Glutaredoxin"/>
    <property type="match status" value="1"/>
</dbReference>
<evidence type="ECO:0000256" key="2">
    <source>
        <dbReference type="ARBA" id="ARBA00022748"/>
    </source>
</evidence>
<evidence type="ECO:0000256" key="3">
    <source>
        <dbReference type="ARBA" id="ARBA00023157"/>
    </source>
</evidence>
<dbReference type="Proteomes" id="UP000251241">
    <property type="component" value="Unassembled WGS sequence"/>
</dbReference>
<dbReference type="GeneID" id="97181000"/>
<organism evidence="5 6">
    <name type="scientific">Sphingobacterium multivorum</name>
    <dbReference type="NCBI Taxonomy" id="28454"/>
    <lineage>
        <taxon>Bacteria</taxon>
        <taxon>Pseudomonadati</taxon>
        <taxon>Bacteroidota</taxon>
        <taxon>Sphingobacteriia</taxon>
        <taxon>Sphingobacteriales</taxon>
        <taxon>Sphingobacteriaceae</taxon>
        <taxon>Sphingobacterium</taxon>
    </lineage>
</organism>
<gene>
    <name evidence="5" type="primary">resA_6</name>
    <name evidence="5" type="ORF">NCTC11343_02256</name>
</gene>
<evidence type="ECO:0000256" key="4">
    <source>
        <dbReference type="ARBA" id="ARBA00023284"/>
    </source>
</evidence>
<dbReference type="GO" id="GO:0016491">
    <property type="term" value="F:oxidoreductase activity"/>
    <property type="evidence" value="ECO:0007669"/>
    <property type="project" value="InterPro"/>
</dbReference>
<dbReference type="PANTHER" id="PTHR42852">
    <property type="entry name" value="THIOL:DISULFIDE INTERCHANGE PROTEIN DSBE"/>
    <property type="match status" value="1"/>
</dbReference>